<evidence type="ECO:0000313" key="1">
    <source>
        <dbReference type="EMBL" id="NES08571.1"/>
    </source>
</evidence>
<dbReference type="PANTHER" id="PTHR38460:SF1">
    <property type="entry name" value="TAUTOMERASE YOLI-RELATED"/>
    <property type="match status" value="1"/>
</dbReference>
<dbReference type="Gene3D" id="3.30.429.10">
    <property type="entry name" value="Macrophage Migration Inhibitory Factor"/>
    <property type="match status" value="1"/>
</dbReference>
<dbReference type="InterPro" id="IPR037479">
    <property type="entry name" value="Tauto_MSAD"/>
</dbReference>
<dbReference type="RefSeq" id="WP_163931415.1">
    <property type="nucleotide sequence ID" value="NZ_BMQU01000015.1"/>
</dbReference>
<dbReference type="PANTHER" id="PTHR38460">
    <property type="entry name" value="TAUTOMERASE YOLI-RELATED"/>
    <property type="match status" value="1"/>
</dbReference>
<dbReference type="InterPro" id="IPR014347">
    <property type="entry name" value="Tautomerase/MIF_sf"/>
</dbReference>
<accession>A0A6I5RLC5</accession>
<keyword evidence="2" id="KW-1185">Reference proteome</keyword>
<dbReference type="Proteomes" id="UP000471751">
    <property type="component" value="Unassembled WGS sequence"/>
</dbReference>
<dbReference type="SUPFAM" id="SSF55331">
    <property type="entry name" value="Tautomerase/MIF"/>
    <property type="match status" value="1"/>
</dbReference>
<dbReference type="EMBL" id="JAAHBT010000005">
    <property type="protein sequence ID" value="NES08571.1"/>
    <property type="molecule type" value="Genomic_DNA"/>
</dbReference>
<proteinExistence type="predicted"/>
<comment type="caution">
    <text evidence="1">The sequence shown here is derived from an EMBL/GenBank/DDBJ whole genome shotgun (WGS) entry which is preliminary data.</text>
</comment>
<gene>
    <name evidence="1" type="ORF">G3O07_00615</name>
</gene>
<evidence type="ECO:0000313" key="2">
    <source>
        <dbReference type="Proteomes" id="UP000471751"/>
    </source>
</evidence>
<name>A0A6I5RLC5_9PSED</name>
<dbReference type="Pfam" id="PF14552">
    <property type="entry name" value="Tautomerase_2"/>
    <property type="match status" value="1"/>
</dbReference>
<sequence length="129" mass="14817">MAQVKIYGLRSTLERHRTGLSEAIHAAVMAALEYPIEKRFHRFIALDPVDFIYPDDRSQHYTIIEISLFEGRSVQAKKNLIRLLFQYIGEHTGICAQDVEITLFETPRLNWGIRGLPGDELGLNYTVEV</sequence>
<dbReference type="AlphaFoldDB" id="A0A6I5RLC5"/>
<organism evidence="1 2">
    <name type="scientific">Pseudomonas laurentiana</name>
    <dbReference type="NCBI Taxonomy" id="2364649"/>
    <lineage>
        <taxon>Bacteria</taxon>
        <taxon>Pseudomonadati</taxon>
        <taxon>Pseudomonadota</taxon>
        <taxon>Gammaproteobacteria</taxon>
        <taxon>Pseudomonadales</taxon>
        <taxon>Pseudomonadaceae</taxon>
        <taxon>Pseudomonas</taxon>
    </lineage>
</organism>
<reference evidence="1 2" key="1">
    <citation type="submission" date="2020-02" db="EMBL/GenBank/DDBJ databases">
        <title>Broccoli isolated Pseudomonas sp.</title>
        <authorList>
            <person name="Fujikawa T."/>
            <person name="Sawada H."/>
        </authorList>
    </citation>
    <scope>NUCLEOTIDE SEQUENCE [LARGE SCALE GENOMIC DNA]</scope>
    <source>
        <strain evidence="1 2">JCM 32154</strain>
    </source>
</reference>
<protein>
    <submittedName>
        <fullName evidence="1">Tautomerase family protein</fullName>
    </submittedName>
</protein>